<evidence type="ECO:0000256" key="3">
    <source>
        <dbReference type="ARBA" id="ARBA00006922"/>
    </source>
</evidence>
<dbReference type="GO" id="GO:0005737">
    <property type="term" value="C:cytoplasm"/>
    <property type="evidence" value="ECO:0007669"/>
    <property type="project" value="UniProtKB-SubCell"/>
</dbReference>
<accession>S9WXW5</accession>
<dbReference type="EMBL" id="KE546995">
    <property type="protein sequence ID" value="EPY49562.1"/>
    <property type="molecule type" value="Genomic_DNA"/>
</dbReference>
<name>S9WXW5_SCHCR</name>
<reference evidence="9 10" key="1">
    <citation type="journal article" date="2011" name="Science">
        <title>Comparative functional genomics of the fission yeasts.</title>
        <authorList>
            <person name="Rhind N."/>
            <person name="Chen Z."/>
            <person name="Yassour M."/>
            <person name="Thompson D.A."/>
            <person name="Haas B.J."/>
            <person name="Habib N."/>
            <person name="Wapinski I."/>
            <person name="Roy S."/>
            <person name="Lin M.F."/>
            <person name="Heiman D.I."/>
            <person name="Young S.K."/>
            <person name="Furuya K."/>
            <person name="Guo Y."/>
            <person name="Pidoux A."/>
            <person name="Chen H.M."/>
            <person name="Robbertse B."/>
            <person name="Goldberg J.M."/>
            <person name="Aoki K."/>
            <person name="Bayne E.H."/>
            <person name="Berlin A.M."/>
            <person name="Desjardins C.A."/>
            <person name="Dobbs E."/>
            <person name="Dukaj L."/>
            <person name="Fan L."/>
            <person name="FitzGerald M.G."/>
            <person name="French C."/>
            <person name="Gujja S."/>
            <person name="Hansen K."/>
            <person name="Keifenheim D."/>
            <person name="Levin J.Z."/>
            <person name="Mosher R.A."/>
            <person name="Mueller C.A."/>
            <person name="Pfiffner J."/>
            <person name="Priest M."/>
            <person name="Russ C."/>
            <person name="Smialowska A."/>
            <person name="Swoboda P."/>
            <person name="Sykes S.M."/>
            <person name="Vaughn M."/>
            <person name="Vengrova S."/>
            <person name="Yoder R."/>
            <person name="Zeng Q."/>
            <person name="Allshire R."/>
            <person name="Baulcombe D."/>
            <person name="Birren B.W."/>
            <person name="Brown W."/>
            <person name="Ekwall K."/>
            <person name="Kellis M."/>
            <person name="Leatherwood J."/>
            <person name="Levin H."/>
            <person name="Margalit H."/>
            <person name="Martienssen R."/>
            <person name="Nieduszynski C.A."/>
            <person name="Spatafora J.W."/>
            <person name="Friedman N."/>
            <person name="Dalgaard J.Z."/>
            <person name="Baumann P."/>
            <person name="Niki H."/>
            <person name="Regev A."/>
            <person name="Nusbaum C."/>
        </authorList>
    </citation>
    <scope>NUCLEOTIDE SEQUENCE [LARGE SCALE GENOMIC DNA]</scope>
    <source>
        <strain evidence="10">OY26 / ATCC MYA-4695 / CBS 11777 / NBRC 106824 / NRRL Y48691</strain>
    </source>
</reference>
<dbReference type="STRING" id="653667.S9WXW5"/>
<proteinExistence type="inferred from homology"/>
<dbReference type="PANTHER" id="PTHR28246">
    <property type="entry name" value="G1-SPECIFIC TRANSCRIPTIONAL REPRESSOR WHI5-RELATED"/>
    <property type="match status" value="1"/>
</dbReference>
<evidence type="ECO:0000256" key="8">
    <source>
        <dbReference type="ARBA" id="ARBA00023242"/>
    </source>
</evidence>
<evidence type="ECO:0000256" key="4">
    <source>
        <dbReference type="ARBA" id="ARBA00022490"/>
    </source>
</evidence>
<protein>
    <submittedName>
        <fullName evidence="9">Cell cycle transcriptional repressor Whi5</fullName>
    </submittedName>
</protein>
<dbReference type="PANTHER" id="PTHR28246:SF1">
    <property type="entry name" value="G1-SPECIFIC TRANSCRIPTIONAL REPRESSOR WHI5-RELATED"/>
    <property type="match status" value="1"/>
</dbReference>
<dbReference type="InterPro" id="IPR039198">
    <property type="entry name" value="Srl3/Whi5"/>
</dbReference>
<comment type="similarity">
    <text evidence="3">Belongs to the WHI5/NRM1 family.</text>
</comment>
<keyword evidence="4" id="KW-0963">Cytoplasm</keyword>
<dbReference type="RefSeq" id="XP_013025589.1">
    <property type="nucleotide sequence ID" value="XM_013170135.1"/>
</dbReference>
<comment type="subcellular location">
    <subcellularLocation>
        <location evidence="2">Cytoplasm</location>
    </subcellularLocation>
    <subcellularLocation>
        <location evidence="1">Nucleus</location>
    </subcellularLocation>
</comment>
<evidence type="ECO:0000256" key="1">
    <source>
        <dbReference type="ARBA" id="ARBA00004123"/>
    </source>
</evidence>
<organism evidence="9 10">
    <name type="scientific">Schizosaccharomyces cryophilus (strain OY26 / ATCC MYA-4695 / CBS 11777 / NBRC 106824 / NRRL Y48691)</name>
    <name type="common">Fission yeast</name>
    <dbReference type="NCBI Taxonomy" id="653667"/>
    <lineage>
        <taxon>Eukaryota</taxon>
        <taxon>Fungi</taxon>
        <taxon>Dikarya</taxon>
        <taxon>Ascomycota</taxon>
        <taxon>Taphrinomycotina</taxon>
        <taxon>Schizosaccharomycetes</taxon>
        <taxon>Schizosaccharomycetales</taxon>
        <taxon>Schizosaccharomycetaceae</taxon>
        <taxon>Schizosaccharomyces</taxon>
    </lineage>
</organism>
<dbReference type="GO" id="GO:0003712">
    <property type="term" value="F:transcription coregulator activity"/>
    <property type="evidence" value="ECO:0007669"/>
    <property type="project" value="TreeGrafter"/>
</dbReference>
<dbReference type="Pfam" id="PF08528">
    <property type="entry name" value="Whi5"/>
    <property type="match status" value="1"/>
</dbReference>
<dbReference type="GeneID" id="25035776"/>
<gene>
    <name evidence="9" type="ORF">SPOG_01447</name>
</gene>
<sequence>MTMAKQKHSKTNSGNSLRKMSEKLKARLKYAVFKVDRGWENQTLDQVESLIRKRKNAHRRSRSINDLDTMNSKKAYPFGENPLKTRANSFSRLISPREEFLQLISNNFSSPFSSSSPTSVSSSLDRTSPPWLNSHDTLLEKSKVPFDLPCSSPTNMNGNLATICNSHIAFLHEGGHIGSMMNCSSPSELYKPKALSNCPSVHFSLSSEECKAAEAILSLVHAVPSGNISFESSEE</sequence>
<dbReference type="OrthoDB" id="2359117at2759"/>
<dbReference type="GO" id="GO:0000082">
    <property type="term" value="P:G1/S transition of mitotic cell cycle"/>
    <property type="evidence" value="ECO:0007669"/>
    <property type="project" value="InterPro"/>
</dbReference>
<dbReference type="InterPro" id="IPR013734">
    <property type="entry name" value="TF_Nrm1/Whi5"/>
</dbReference>
<evidence type="ECO:0000256" key="7">
    <source>
        <dbReference type="ARBA" id="ARBA00023163"/>
    </source>
</evidence>
<keyword evidence="5" id="KW-0678">Repressor</keyword>
<evidence type="ECO:0000313" key="9">
    <source>
        <dbReference type="EMBL" id="EPY49562.1"/>
    </source>
</evidence>
<keyword evidence="6" id="KW-0805">Transcription regulation</keyword>
<keyword evidence="8" id="KW-0539">Nucleus</keyword>
<dbReference type="Proteomes" id="UP000015464">
    <property type="component" value="Unassembled WGS sequence"/>
</dbReference>
<dbReference type="GO" id="GO:0005634">
    <property type="term" value="C:nucleus"/>
    <property type="evidence" value="ECO:0007669"/>
    <property type="project" value="UniProtKB-SubCell"/>
</dbReference>
<dbReference type="AlphaFoldDB" id="S9WXW5"/>
<keyword evidence="10" id="KW-1185">Reference proteome</keyword>
<keyword evidence="7" id="KW-0804">Transcription</keyword>
<evidence type="ECO:0000256" key="5">
    <source>
        <dbReference type="ARBA" id="ARBA00022491"/>
    </source>
</evidence>
<evidence type="ECO:0000313" key="10">
    <source>
        <dbReference type="Proteomes" id="UP000015464"/>
    </source>
</evidence>
<dbReference type="HOGENOM" id="CLU_1200409_0_0_1"/>
<evidence type="ECO:0000256" key="6">
    <source>
        <dbReference type="ARBA" id="ARBA00023015"/>
    </source>
</evidence>
<evidence type="ECO:0000256" key="2">
    <source>
        <dbReference type="ARBA" id="ARBA00004496"/>
    </source>
</evidence>
<dbReference type="OMA" id="DRGWENQ"/>